<dbReference type="InterPro" id="IPR050344">
    <property type="entry name" value="Peptidase_M1_aminopeptidases"/>
</dbReference>
<dbReference type="RefSeq" id="WP_132210870.1">
    <property type="nucleotide sequence ID" value="NZ_SLWN01000007.1"/>
</dbReference>
<dbReference type="SUPFAM" id="SSF55486">
    <property type="entry name" value="Metalloproteases ('zincins'), catalytic domain"/>
    <property type="match status" value="1"/>
</dbReference>
<dbReference type="InterPro" id="IPR045357">
    <property type="entry name" value="Aminopeptidase_N-like_N"/>
</dbReference>
<dbReference type="InterPro" id="IPR042097">
    <property type="entry name" value="Aminopeptidase_N-like_N_sf"/>
</dbReference>
<evidence type="ECO:0000259" key="16">
    <source>
        <dbReference type="Pfam" id="PF17900"/>
    </source>
</evidence>
<feature type="domain" description="Peptidase M1 membrane alanine aminopeptidase" evidence="14">
    <location>
        <begin position="237"/>
        <end position="441"/>
    </location>
</feature>
<dbReference type="InterPro" id="IPR001930">
    <property type="entry name" value="Peptidase_M1"/>
</dbReference>
<dbReference type="PANTHER" id="PTHR11533:SF174">
    <property type="entry name" value="PUROMYCIN-SENSITIVE AMINOPEPTIDASE-RELATED"/>
    <property type="match status" value="1"/>
</dbReference>
<gene>
    <name evidence="17" type="ORF">EV652_10795</name>
</gene>
<evidence type="ECO:0000256" key="7">
    <source>
        <dbReference type="ARBA" id="ARBA00022670"/>
    </source>
</evidence>
<dbReference type="InterPro" id="IPR012778">
    <property type="entry name" value="Pept_M1_aminopeptidase"/>
</dbReference>
<dbReference type="Gene3D" id="2.60.40.1730">
    <property type="entry name" value="tricorn interacting facor f3 domain"/>
    <property type="match status" value="1"/>
</dbReference>
<dbReference type="GO" id="GO:0006508">
    <property type="term" value="P:proteolysis"/>
    <property type="evidence" value="ECO:0007669"/>
    <property type="project" value="UniProtKB-KW"/>
</dbReference>
<dbReference type="InterPro" id="IPR014782">
    <property type="entry name" value="Peptidase_M1_dom"/>
</dbReference>
<evidence type="ECO:0000256" key="3">
    <source>
        <dbReference type="ARBA" id="ARBA00010136"/>
    </source>
</evidence>
<dbReference type="SUPFAM" id="SSF63737">
    <property type="entry name" value="Leukotriene A4 hydrolase N-terminal domain"/>
    <property type="match status" value="1"/>
</dbReference>
<accession>A0A4R2HDV6</accession>
<dbReference type="EMBL" id="SLWN01000007">
    <property type="protein sequence ID" value="TCO26204.1"/>
    <property type="molecule type" value="Genomic_DNA"/>
</dbReference>
<dbReference type="InterPro" id="IPR027268">
    <property type="entry name" value="Peptidase_M4/M1_CTD_sf"/>
</dbReference>
<evidence type="ECO:0000256" key="10">
    <source>
        <dbReference type="ARBA" id="ARBA00022833"/>
    </source>
</evidence>
<dbReference type="GO" id="GO:0005737">
    <property type="term" value="C:cytoplasm"/>
    <property type="evidence" value="ECO:0007669"/>
    <property type="project" value="TreeGrafter"/>
</dbReference>
<sequence>MLADPETTTGGLTAAEAAARSAVVSVRAYQVSLDLTELLETDAFDSRTVIEFEYDGVGGPGMTWVDLVAGHVASVVLDGTLLDPEEVVRGNRIRIGPLGGRHRLEVVARQRTDVPGRGLSRTVDNQDVYVWTQFQPFDARRVFACFDQPDLKATFAFTVRAPLEWSCVSNRLESSVIEDGDAAIWTFPPTVPLPTYATAVCAGPFHVVRSAGMALYARRSLAAPLERNAAELFALSRRGLELFEETFGLAYDGDSYDHVFLPDQAGAMENHGCVTWNDQVIYRSEPTAEQRRRRALVLLHEMAHMWFGNLVTPRWWDGLWLSESFADWAAVWASAELGVLDSRWSVAMALEKERAADADQLSSTHPVSRSVPDLAAAEANFDAITYAKGACMLRQLVDQVGEDAFLTGLREYFRLHAGGNGSLAALLAALQPFAAIDLAAWSREWLESSGINTLSLETTSEDGRYTSAVLVQSNPPRRHKVSIGDHLVEFTGTQTDVPALVGTPTADLLLLDAADTTYALLRPDDVHALVKTAPTLTDLVARTVARRTVRGLLRDGALSAADAVEYVARSLVTENDVTHLKALTTLGAEAVGPAHSESLERRLAGACLEALEVAKGDHWLVLVDALADFADELPLLDSLLADDLPQTIRWRLITRRVALGLADDTAAELARDHDPDARWYAAAARAAAPTPEAKSAALDLMLTAPGVPVAALRTFGQAFWQPRQSAVLAEFPMRFLDRLPGFGEQAGWPAAQRVALYAFPTVGITDAFLARALDLDVPLLLRRALSDQAEQAARRRVGSLS</sequence>
<dbReference type="Pfam" id="PF01433">
    <property type="entry name" value="Peptidase_M1"/>
    <property type="match status" value="1"/>
</dbReference>
<keyword evidence="18" id="KW-1185">Reference proteome</keyword>
<dbReference type="EC" id="3.4.11.2" evidence="4"/>
<dbReference type="InterPro" id="IPR024571">
    <property type="entry name" value="ERAP1-like_C_dom"/>
</dbReference>
<keyword evidence="6 17" id="KW-0031">Aminopeptidase</keyword>
<evidence type="ECO:0000256" key="4">
    <source>
        <dbReference type="ARBA" id="ARBA00012564"/>
    </source>
</evidence>
<dbReference type="GO" id="GO:0016285">
    <property type="term" value="F:alanyl aminopeptidase activity"/>
    <property type="evidence" value="ECO:0007669"/>
    <property type="project" value="UniProtKB-EC"/>
</dbReference>
<evidence type="ECO:0000256" key="1">
    <source>
        <dbReference type="ARBA" id="ARBA00000098"/>
    </source>
</evidence>
<keyword evidence="9" id="KW-0378">Hydrolase</keyword>
<keyword evidence="11" id="KW-0482">Metalloprotease</keyword>
<dbReference type="Proteomes" id="UP000294508">
    <property type="component" value="Unassembled WGS sequence"/>
</dbReference>
<dbReference type="GO" id="GO:0016020">
    <property type="term" value="C:membrane"/>
    <property type="evidence" value="ECO:0007669"/>
    <property type="project" value="TreeGrafter"/>
</dbReference>
<dbReference type="NCBIfam" id="TIGR02412">
    <property type="entry name" value="pepN_strep_liv"/>
    <property type="match status" value="1"/>
</dbReference>
<evidence type="ECO:0000256" key="8">
    <source>
        <dbReference type="ARBA" id="ARBA00022723"/>
    </source>
</evidence>
<comment type="catalytic activity">
    <reaction evidence="1">
        <text>Release of an N-terminal amino acid, Xaa-|-Yaa- from a peptide, amide or arylamide. Xaa is preferably Ala, but may be most amino acids including Pro (slow action). When a terminal hydrophobic residue is followed by a prolyl residue, the two may be released as an intact Xaa-Pro dipeptide.</text>
        <dbReference type="EC" id="3.4.11.2"/>
    </reaction>
</comment>
<dbReference type="PANTHER" id="PTHR11533">
    <property type="entry name" value="PROTEASE M1 ZINC METALLOPROTEASE"/>
    <property type="match status" value="1"/>
</dbReference>
<evidence type="ECO:0000256" key="9">
    <source>
        <dbReference type="ARBA" id="ARBA00022801"/>
    </source>
</evidence>
<evidence type="ECO:0000259" key="15">
    <source>
        <dbReference type="Pfam" id="PF11838"/>
    </source>
</evidence>
<dbReference type="GO" id="GO:0043171">
    <property type="term" value="P:peptide catabolic process"/>
    <property type="evidence" value="ECO:0007669"/>
    <property type="project" value="TreeGrafter"/>
</dbReference>
<name>A0A4R2HDV6_9ACTN</name>
<evidence type="ECO:0000259" key="14">
    <source>
        <dbReference type="Pfam" id="PF01433"/>
    </source>
</evidence>
<dbReference type="GO" id="GO:0005615">
    <property type="term" value="C:extracellular space"/>
    <property type="evidence" value="ECO:0007669"/>
    <property type="project" value="TreeGrafter"/>
</dbReference>
<dbReference type="Gene3D" id="1.10.390.10">
    <property type="entry name" value="Neutral Protease Domain 2"/>
    <property type="match status" value="1"/>
</dbReference>
<protein>
    <recommendedName>
        <fullName evidence="5">Aminopeptidase N</fullName>
        <ecNumber evidence="4">3.4.11.2</ecNumber>
    </recommendedName>
    <alternativeName>
        <fullName evidence="12">Alanine aminopeptidase</fullName>
    </alternativeName>
    <alternativeName>
        <fullName evidence="13">Lysyl aminopeptidase</fullName>
    </alternativeName>
</protein>
<dbReference type="PRINTS" id="PR00756">
    <property type="entry name" value="ALADIPTASE"/>
</dbReference>
<feature type="domain" description="Aminopeptidase N-like N-terminal" evidence="16">
    <location>
        <begin position="125"/>
        <end position="196"/>
    </location>
</feature>
<feature type="domain" description="ERAP1-like C-terminal" evidence="15">
    <location>
        <begin position="510"/>
        <end position="769"/>
    </location>
</feature>
<evidence type="ECO:0000256" key="13">
    <source>
        <dbReference type="ARBA" id="ARBA00031533"/>
    </source>
</evidence>
<dbReference type="Pfam" id="PF17900">
    <property type="entry name" value="Peptidase_M1_N"/>
    <property type="match status" value="1"/>
</dbReference>
<comment type="cofactor">
    <cofactor evidence="2">
        <name>Zn(2+)</name>
        <dbReference type="ChEBI" id="CHEBI:29105"/>
    </cofactor>
</comment>
<dbReference type="GO" id="GO:0008270">
    <property type="term" value="F:zinc ion binding"/>
    <property type="evidence" value="ECO:0007669"/>
    <property type="project" value="InterPro"/>
</dbReference>
<evidence type="ECO:0000256" key="12">
    <source>
        <dbReference type="ARBA" id="ARBA00029811"/>
    </source>
</evidence>
<dbReference type="AlphaFoldDB" id="A0A4R2HDV6"/>
<dbReference type="Pfam" id="PF11838">
    <property type="entry name" value="ERAP1_C"/>
    <property type="match status" value="1"/>
</dbReference>
<evidence type="ECO:0000313" key="18">
    <source>
        <dbReference type="Proteomes" id="UP000294508"/>
    </source>
</evidence>
<comment type="caution">
    <text evidence="17">The sequence shown here is derived from an EMBL/GenBank/DDBJ whole genome shotgun (WGS) entry which is preliminary data.</text>
</comment>
<evidence type="ECO:0000256" key="6">
    <source>
        <dbReference type="ARBA" id="ARBA00022438"/>
    </source>
</evidence>
<dbReference type="OrthoDB" id="100605at2"/>
<keyword evidence="8" id="KW-0479">Metal-binding</keyword>
<dbReference type="GO" id="GO:0070006">
    <property type="term" value="F:metalloaminopeptidase activity"/>
    <property type="evidence" value="ECO:0007669"/>
    <property type="project" value="TreeGrafter"/>
</dbReference>
<proteinExistence type="inferred from homology"/>
<organism evidence="17 18">
    <name type="scientific">Kribbella steppae</name>
    <dbReference type="NCBI Taxonomy" id="2512223"/>
    <lineage>
        <taxon>Bacteria</taxon>
        <taxon>Bacillati</taxon>
        <taxon>Actinomycetota</taxon>
        <taxon>Actinomycetes</taxon>
        <taxon>Propionibacteriales</taxon>
        <taxon>Kribbellaceae</taxon>
        <taxon>Kribbella</taxon>
    </lineage>
</organism>
<comment type="similarity">
    <text evidence="3">Belongs to the peptidase M1 family.</text>
</comment>
<dbReference type="GO" id="GO:0042277">
    <property type="term" value="F:peptide binding"/>
    <property type="evidence" value="ECO:0007669"/>
    <property type="project" value="TreeGrafter"/>
</dbReference>
<reference evidence="17 18" key="1">
    <citation type="journal article" date="2015" name="Stand. Genomic Sci.">
        <title>Genomic Encyclopedia of Bacterial and Archaeal Type Strains, Phase III: the genomes of soil and plant-associated and newly described type strains.</title>
        <authorList>
            <person name="Whitman W.B."/>
            <person name="Woyke T."/>
            <person name="Klenk H.P."/>
            <person name="Zhou Y."/>
            <person name="Lilburn T.G."/>
            <person name="Beck B.J."/>
            <person name="De Vos P."/>
            <person name="Vandamme P."/>
            <person name="Eisen J.A."/>
            <person name="Garrity G."/>
            <person name="Hugenholtz P."/>
            <person name="Kyrpides N.C."/>
        </authorList>
    </citation>
    <scope>NUCLEOTIDE SEQUENCE [LARGE SCALE GENOMIC DNA]</scope>
    <source>
        <strain evidence="17 18">VKM Ac-2572</strain>
    </source>
</reference>
<evidence type="ECO:0000256" key="5">
    <source>
        <dbReference type="ARBA" id="ARBA00015611"/>
    </source>
</evidence>
<evidence type="ECO:0000313" key="17">
    <source>
        <dbReference type="EMBL" id="TCO26204.1"/>
    </source>
</evidence>
<dbReference type="CDD" id="cd09602">
    <property type="entry name" value="M1_APN"/>
    <property type="match status" value="1"/>
</dbReference>
<evidence type="ECO:0000256" key="11">
    <source>
        <dbReference type="ARBA" id="ARBA00023049"/>
    </source>
</evidence>
<evidence type="ECO:0000256" key="2">
    <source>
        <dbReference type="ARBA" id="ARBA00001947"/>
    </source>
</evidence>
<keyword evidence="10" id="KW-0862">Zinc</keyword>
<keyword evidence="7" id="KW-0645">Protease</keyword>